<comment type="caution">
    <text evidence="2">The sequence shown here is derived from an EMBL/GenBank/DDBJ whole genome shotgun (WGS) entry which is preliminary data.</text>
</comment>
<name>A0ABV0VAP0_9TELE</name>
<sequence length="66" mass="7174">MDRRGGGSSTGFEGDREGPWASEVFPLYHQWKAQACRLPAPQGMELASGEFPSISAPPRPHGRAHL</sequence>
<proteinExistence type="predicted"/>
<organism evidence="2 3">
    <name type="scientific">Ilyodon furcidens</name>
    <name type="common">goldbreast splitfin</name>
    <dbReference type="NCBI Taxonomy" id="33524"/>
    <lineage>
        <taxon>Eukaryota</taxon>
        <taxon>Metazoa</taxon>
        <taxon>Chordata</taxon>
        <taxon>Craniata</taxon>
        <taxon>Vertebrata</taxon>
        <taxon>Euteleostomi</taxon>
        <taxon>Actinopterygii</taxon>
        <taxon>Neopterygii</taxon>
        <taxon>Teleostei</taxon>
        <taxon>Neoteleostei</taxon>
        <taxon>Acanthomorphata</taxon>
        <taxon>Ovalentaria</taxon>
        <taxon>Atherinomorphae</taxon>
        <taxon>Cyprinodontiformes</taxon>
        <taxon>Goodeidae</taxon>
        <taxon>Ilyodon</taxon>
    </lineage>
</organism>
<protein>
    <submittedName>
        <fullName evidence="2">Uncharacterized protein</fullName>
    </submittedName>
</protein>
<accession>A0ABV0VAP0</accession>
<keyword evidence="3" id="KW-1185">Reference proteome</keyword>
<evidence type="ECO:0000313" key="2">
    <source>
        <dbReference type="EMBL" id="MEQ2254388.1"/>
    </source>
</evidence>
<evidence type="ECO:0000256" key="1">
    <source>
        <dbReference type="SAM" id="MobiDB-lite"/>
    </source>
</evidence>
<reference evidence="2 3" key="1">
    <citation type="submission" date="2021-06" db="EMBL/GenBank/DDBJ databases">
        <authorList>
            <person name="Palmer J.M."/>
        </authorList>
    </citation>
    <scope>NUCLEOTIDE SEQUENCE [LARGE SCALE GENOMIC DNA]</scope>
    <source>
        <strain evidence="3">if_2019</strain>
        <tissue evidence="2">Muscle</tissue>
    </source>
</reference>
<dbReference type="Proteomes" id="UP001482620">
    <property type="component" value="Unassembled WGS sequence"/>
</dbReference>
<evidence type="ECO:0000313" key="3">
    <source>
        <dbReference type="Proteomes" id="UP001482620"/>
    </source>
</evidence>
<feature type="region of interest" description="Disordered" evidence="1">
    <location>
        <begin position="47"/>
        <end position="66"/>
    </location>
</feature>
<gene>
    <name evidence="2" type="ORF">ILYODFUR_003255</name>
</gene>
<dbReference type="EMBL" id="JAHRIQ010104434">
    <property type="protein sequence ID" value="MEQ2254388.1"/>
    <property type="molecule type" value="Genomic_DNA"/>
</dbReference>